<dbReference type="CDD" id="cd03263">
    <property type="entry name" value="ABC_subfamily_A"/>
    <property type="match status" value="1"/>
</dbReference>
<name>A0A8S3YTW8_9EUPU</name>
<dbReference type="Proteomes" id="UP000678393">
    <property type="component" value="Unassembled WGS sequence"/>
</dbReference>
<feature type="transmembrane region" description="Helical" evidence="9">
    <location>
        <begin position="21"/>
        <end position="42"/>
    </location>
</feature>
<dbReference type="InterPro" id="IPR013525">
    <property type="entry name" value="ABC2_TM"/>
</dbReference>
<dbReference type="InterPro" id="IPR017871">
    <property type="entry name" value="ABC_transporter-like_CS"/>
</dbReference>
<feature type="domain" description="ABC transporter" evidence="10">
    <location>
        <begin position="503"/>
        <end position="732"/>
    </location>
</feature>
<evidence type="ECO:0000259" key="10">
    <source>
        <dbReference type="PROSITE" id="PS50893"/>
    </source>
</evidence>
<evidence type="ECO:0000256" key="9">
    <source>
        <dbReference type="SAM" id="Phobius"/>
    </source>
</evidence>
<dbReference type="InterPro" id="IPR026082">
    <property type="entry name" value="ABCA"/>
</dbReference>
<feature type="transmembrane region" description="Helical" evidence="9">
    <location>
        <begin position="281"/>
        <end position="302"/>
    </location>
</feature>
<dbReference type="PROSITE" id="PS00211">
    <property type="entry name" value="ABC_TRANSPORTER_1"/>
    <property type="match status" value="1"/>
</dbReference>
<proteinExistence type="predicted"/>
<dbReference type="Pfam" id="PF00005">
    <property type="entry name" value="ABC_tran"/>
    <property type="match status" value="1"/>
</dbReference>
<dbReference type="PROSITE" id="PS50893">
    <property type="entry name" value="ABC_TRANSPORTER_2"/>
    <property type="match status" value="1"/>
</dbReference>
<comment type="caution">
    <text evidence="11">The sequence shown here is derived from an EMBL/GenBank/DDBJ whole genome shotgun (WGS) entry which is preliminary data.</text>
</comment>
<gene>
    <name evidence="11" type="ORF">CUNI_LOCUS4249</name>
</gene>
<feature type="transmembrane region" description="Helical" evidence="9">
    <location>
        <begin position="351"/>
        <end position="371"/>
    </location>
</feature>
<sequence>MTLGSQVILLMWKNWLIQRRRLVISIFEVILPALFSFVITLVRNGVSPTVFSNFTYFENNTIVTHPAFFSEENGMIGYVPASPATSDIMSHVLILMKRYMPPEQNREYSITRFRTEEESVTFYQTHFIYMRQIVVFHGVKTTSMLMPRKVSFAVRPGSLGGKWGTDFMYPIFVDSSPRQKTWSKDDAVLYLQSLVGEALARYWIEKDGGNPDSIGFEIDSKSFVYPPFYSDLLSLSLRIVLPLFIVLSFMISVVIGTKNIVTEKEKKLKESMKLMGLTSTAYWLSWYLTLCVYLVPAMGIYAMMFSLPVSSQGPVLFNTSGTVFFVLLLVYAHAIITYCFMVSTLVQKGNVGAVASGIGFFLSYLPTFYLIEHYAILSRRDKLLFCFSFNTAMSMALNELGRYEGSGEGVTWSNIHYRPADKYSISFLDCLIMLLVSSTIHMIIAFYLDNVRPGEFGVPKPYNFCFMKSYWFKSEEKREGSFRFDLPQTKYFEKDPSGKAAGIRICNLRKEFGKRVAVAGTSLNMYEGQITVLLGHNGAGKTTTMAMITGFIPPTSGTAIVNGYDIRTNIDEVRNSLGLCPQHDILFDTVTVSEHFIFFSRMKGYSSPTLNNEILELATKVGLEGKLHTYAKNLSGGQKRKLSVGIALIGGSKVVILDEPSSGMDPAARRQTWSVLQEARQGRTILLTTHYMDEADILGDRIAIMAGGVIKCCGTSMFLKKLYGAGYHLVVVTKPSCDISNLTTVIQSVIPKATFEVLVNTEVTYLLPDNESKKFADLFRMLDTQMARLKISVTGLQPQRWKKFF</sequence>
<evidence type="ECO:0000256" key="7">
    <source>
        <dbReference type="ARBA" id="ARBA00022989"/>
    </source>
</evidence>
<dbReference type="InterPro" id="IPR027417">
    <property type="entry name" value="P-loop_NTPase"/>
</dbReference>
<keyword evidence="5" id="KW-0547">Nucleotide-binding</keyword>
<organism evidence="11 12">
    <name type="scientific">Candidula unifasciata</name>
    <dbReference type="NCBI Taxonomy" id="100452"/>
    <lineage>
        <taxon>Eukaryota</taxon>
        <taxon>Metazoa</taxon>
        <taxon>Spiralia</taxon>
        <taxon>Lophotrochozoa</taxon>
        <taxon>Mollusca</taxon>
        <taxon>Gastropoda</taxon>
        <taxon>Heterobranchia</taxon>
        <taxon>Euthyneura</taxon>
        <taxon>Panpulmonata</taxon>
        <taxon>Eupulmonata</taxon>
        <taxon>Stylommatophora</taxon>
        <taxon>Helicina</taxon>
        <taxon>Helicoidea</taxon>
        <taxon>Geomitridae</taxon>
        <taxon>Candidula</taxon>
    </lineage>
</organism>
<evidence type="ECO:0000256" key="4">
    <source>
        <dbReference type="ARBA" id="ARBA00022737"/>
    </source>
</evidence>
<dbReference type="InterPro" id="IPR003439">
    <property type="entry name" value="ABC_transporter-like_ATP-bd"/>
</dbReference>
<evidence type="ECO:0000313" key="12">
    <source>
        <dbReference type="Proteomes" id="UP000678393"/>
    </source>
</evidence>
<reference evidence="11" key="1">
    <citation type="submission" date="2021-04" db="EMBL/GenBank/DDBJ databases">
        <authorList>
            <consortium name="Molecular Ecology Group"/>
        </authorList>
    </citation>
    <scope>NUCLEOTIDE SEQUENCE</scope>
</reference>
<evidence type="ECO:0000256" key="5">
    <source>
        <dbReference type="ARBA" id="ARBA00022741"/>
    </source>
</evidence>
<evidence type="ECO:0000256" key="2">
    <source>
        <dbReference type="ARBA" id="ARBA00022448"/>
    </source>
</evidence>
<dbReference type="Gene3D" id="3.40.50.300">
    <property type="entry name" value="P-loop containing nucleotide triphosphate hydrolases"/>
    <property type="match status" value="1"/>
</dbReference>
<evidence type="ECO:0000313" key="11">
    <source>
        <dbReference type="EMBL" id="CAG5118691.1"/>
    </source>
</evidence>
<protein>
    <recommendedName>
        <fullName evidence="10">ABC transporter domain-containing protein</fullName>
    </recommendedName>
</protein>
<evidence type="ECO:0000256" key="8">
    <source>
        <dbReference type="ARBA" id="ARBA00023136"/>
    </source>
</evidence>
<evidence type="ECO:0000256" key="6">
    <source>
        <dbReference type="ARBA" id="ARBA00022840"/>
    </source>
</evidence>
<dbReference type="PANTHER" id="PTHR19229:SF250">
    <property type="entry name" value="ABC TRANSPORTER DOMAIN-CONTAINING PROTEIN-RELATED"/>
    <property type="match status" value="1"/>
</dbReference>
<dbReference type="OrthoDB" id="77006at2759"/>
<dbReference type="EMBL" id="CAJHNH020000592">
    <property type="protein sequence ID" value="CAG5118691.1"/>
    <property type="molecule type" value="Genomic_DNA"/>
</dbReference>
<evidence type="ECO:0000256" key="1">
    <source>
        <dbReference type="ARBA" id="ARBA00004141"/>
    </source>
</evidence>
<keyword evidence="3 9" id="KW-0812">Transmembrane</keyword>
<dbReference type="AlphaFoldDB" id="A0A8S3YTW8"/>
<feature type="transmembrane region" description="Helical" evidence="9">
    <location>
        <begin position="323"/>
        <end position="345"/>
    </location>
</feature>
<dbReference type="Pfam" id="PF12698">
    <property type="entry name" value="ABC2_membrane_3"/>
    <property type="match status" value="1"/>
</dbReference>
<dbReference type="SMART" id="SM00382">
    <property type="entry name" value="AAA"/>
    <property type="match status" value="1"/>
</dbReference>
<keyword evidence="7 9" id="KW-1133">Transmembrane helix</keyword>
<dbReference type="GO" id="GO:0005319">
    <property type="term" value="F:lipid transporter activity"/>
    <property type="evidence" value="ECO:0007669"/>
    <property type="project" value="TreeGrafter"/>
</dbReference>
<dbReference type="InterPro" id="IPR003593">
    <property type="entry name" value="AAA+_ATPase"/>
</dbReference>
<dbReference type="FunFam" id="3.40.50.300:FF:000298">
    <property type="entry name" value="ATP-binding cassette sub-family A member 12"/>
    <property type="match status" value="1"/>
</dbReference>
<dbReference type="PANTHER" id="PTHR19229">
    <property type="entry name" value="ATP-BINDING CASSETTE TRANSPORTER SUBFAMILY A ABCA"/>
    <property type="match status" value="1"/>
</dbReference>
<accession>A0A8S3YTW8</accession>
<dbReference type="GO" id="GO:0140359">
    <property type="term" value="F:ABC-type transporter activity"/>
    <property type="evidence" value="ECO:0007669"/>
    <property type="project" value="InterPro"/>
</dbReference>
<feature type="transmembrane region" description="Helical" evidence="9">
    <location>
        <begin position="239"/>
        <end position="261"/>
    </location>
</feature>
<dbReference type="GO" id="GO:0016020">
    <property type="term" value="C:membrane"/>
    <property type="evidence" value="ECO:0007669"/>
    <property type="project" value="UniProtKB-SubCell"/>
</dbReference>
<comment type="subcellular location">
    <subcellularLocation>
        <location evidence="1">Membrane</location>
        <topology evidence="1">Multi-pass membrane protein</topology>
    </subcellularLocation>
</comment>
<keyword evidence="6" id="KW-0067">ATP-binding</keyword>
<dbReference type="SUPFAM" id="SSF52540">
    <property type="entry name" value="P-loop containing nucleoside triphosphate hydrolases"/>
    <property type="match status" value="1"/>
</dbReference>
<keyword evidence="2" id="KW-0813">Transport</keyword>
<evidence type="ECO:0000256" key="3">
    <source>
        <dbReference type="ARBA" id="ARBA00022692"/>
    </source>
</evidence>
<keyword evidence="8 9" id="KW-0472">Membrane</keyword>
<dbReference type="GO" id="GO:0016887">
    <property type="term" value="F:ATP hydrolysis activity"/>
    <property type="evidence" value="ECO:0007669"/>
    <property type="project" value="InterPro"/>
</dbReference>
<keyword evidence="4" id="KW-0677">Repeat</keyword>
<keyword evidence="12" id="KW-1185">Reference proteome</keyword>
<dbReference type="GO" id="GO:0005524">
    <property type="term" value="F:ATP binding"/>
    <property type="evidence" value="ECO:0007669"/>
    <property type="project" value="UniProtKB-KW"/>
</dbReference>